<sequence>MGIAASRSNWKWIGDGVLPFLLSVPAQQSHKHFVLFQSHKQTSPSGSIIRKTPRFAARRRQKLSQLKILLKNLLHTVLKVTRFTREERDVGLLLENSGKVVAFYSETGQRRLASRLLGNLIHEFFDLAEILIIKIVEKIDELSTGSSRFLSYLV</sequence>
<dbReference type="Proteomes" id="UP001291623">
    <property type="component" value="Unassembled WGS sequence"/>
</dbReference>
<keyword evidence="2" id="KW-1185">Reference proteome</keyword>
<evidence type="ECO:0000313" key="2">
    <source>
        <dbReference type="Proteomes" id="UP001291623"/>
    </source>
</evidence>
<comment type="caution">
    <text evidence="1">The sequence shown here is derived from an EMBL/GenBank/DDBJ whole genome shotgun (WGS) entry which is preliminary data.</text>
</comment>
<organism evidence="1 2">
    <name type="scientific">Anisodus tanguticus</name>
    <dbReference type="NCBI Taxonomy" id="243964"/>
    <lineage>
        <taxon>Eukaryota</taxon>
        <taxon>Viridiplantae</taxon>
        <taxon>Streptophyta</taxon>
        <taxon>Embryophyta</taxon>
        <taxon>Tracheophyta</taxon>
        <taxon>Spermatophyta</taxon>
        <taxon>Magnoliopsida</taxon>
        <taxon>eudicotyledons</taxon>
        <taxon>Gunneridae</taxon>
        <taxon>Pentapetalae</taxon>
        <taxon>asterids</taxon>
        <taxon>lamiids</taxon>
        <taxon>Solanales</taxon>
        <taxon>Solanaceae</taxon>
        <taxon>Solanoideae</taxon>
        <taxon>Hyoscyameae</taxon>
        <taxon>Anisodus</taxon>
    </lineage>
</organism>
<protein>
    <submittedName>
        <fullName evidence="1">Uncharacterized protein</fullName>
    </submittedName>
</protein>
<reference evidence="1" key="1">
    <citation type="submission" date="2023-12" db="EMBL/GenBank/DDBJ databases">
        <title>Genome assembly of Anisodus tanguticus.</title>
        <authorList>
            <person name="Wang Y.-J."/>
        </authorList>
    </citation>
    <scope>NUCLEOTIDE SEQUENCE</scope>
    <source>
        <strain evidence="1">KB-2021</strain>
        <tissue evidence="1">Leaf</tissue>
    </source>
</reference>
<name>A0AAE1VUM0_9SOLA</name>
<gene>
    <name evidence="1" type="ORF">RND71_004097</name>
</gene>
<dbReference type="EMBL" id="JAVYJV010000002">
    <property type="protein sequence ID" value="KAK4377801.1"/>
    <property type="molecule type" value="Genomic_DNA"/>
</dbReference>
<dbReference type="AlphaFoldDB" id="A0AAE1VUM0"/>
<proteinExistence type="predicted"/>
<accession>A0AAE1VUM0</accession>
<evidence type="ECO:0000313" key="1">
    <source>
        <dbReference type="EMBL" id="KAK4377801.1"/>
    </source>
</evidence>